<dbReference type="Proteomes" id="UP000234254">
    <property type="component" value="Unassembled WGS sequence"/>
</dbReference>
<dbReference type="OrthoDB" id="2942798at2759"/>
<name>A0A2I1DF11_ASPC2</name>
<dbReference type="GeneID" id="36543177"/>
<reference evidence="1" key="1">
    <citation type="submission" date="2016-12" db="EMBL/GenBank/DDBJ databases">
        <title>The genomes of Aspergillus section Nigri reveals drivers in fungal speciation.</title>
        <authorList>
            <consortium name="DOE Joint Genome Institute"/>
            <person name="Vesth T.C."/>
            <person name="Nybo J."/>
            <person name="Theobald S."/>
            <person name="Brandl J."/>
            <person name="Frisvad J.C."/>
            <person name="Nielsen K.F."/>
            <person name="Lyhne E.K."/>
            <person name="Kogle M.E."/>
            <person name="Kuo A."/>
            <person name="Riley R."/>
            <person name="Clum A."/>
            <person name="Nolan M."/>
            <person name="Lipzen A."/>
            <person name="Salamov A."/>
            <person name="Henrissat B."/>
            <person name="Wiebenga A."/>
            <person name="De vries R.P."/>
            <person name="Grigoriev I.V."/>
            <person name="Mortensen U.H."/>
            <person name="Andersen M.R."/>
            <person name="Baker S.E."/>
        </authorList>
    </citation>
    <scope>NUCLEOTIDE SEQUENCE</scope>
    <source>
        <strain evidence="1">IBT 28561</strain>
    </source>
</reference>
<keyword evidence="2" id="KW-1185">Reference proteome</keyword>
<protein>
    <submittedName>
        <fullName evidence="1">Uncharacterized protein</fullName>
    </submittedName>
</protein>
<sequence>MAYRVLLRAHPTTPLDSNSTYYRWMFFVHGLKSGGLKVSQPIQGTDIPYFYGKAVYDGSMALNFLAIAGRHLYYLARNKLPESENEALQQSLEDALETLTPYGVEYDAGEKAWQGQTASDHRRPRTGQF</sequence>
<organism evidence="1 2">
    <name type="scientific">Aspergillus campestris (strain IBT 28561)</name>
    <dbReference type="NCBI Taxonomy" id="1392248"/>
    <lineage>
        <taxon>Eukaryota</taxon>
        <taxon>Fungi</taxon>
        <taxon>Dikarya</taxon>
        <taxon>Ascomycota</taxon>
        <taxon>Pezizomycotina</taxon>
        <taxon>Eurotiomycetes</taxon>
        <taxon>Eurotiomycetidae</taxon>
        <taxon>Eurotiales</taxon>
        <taxon>Aspergillaceae</taxon>
        <taxon>Aspergillus</taxon>
        <taxon>Aspergillus subgen. Circumdati</taxon>
    </lineage>
</organism>
<evidence type="ECO:0000313" key="1">
    <source>
        <dbReference type="EMBL" id="PKY08469.1"/>
    </source>
</evidence>
<dbReference type="VEuPathDB" id="FungiDB:P168DRAFT_278055"/>
<comment type="caution">
    <text evidence="1">The sequence shown here is derived from an EMBL/GenBank/DDBJ whole genome shotgun (WGS) entry which is preliminary data.</text>
</comment>
<evidence type="ECO:0000313" key="2">
    <source>
        <dbReference type="Proteomes" id="UP000234254"/>
    </source>
</evidence>
<accession>A0A2I1DF11</accession>
<dbReference type="EMBL" id="MSFM01000001">
    <property type="protein sequence ID" value="PKY08469.1"/>
    <property type="molecule type" value="Genomic_DNA"/>
</dbReference>
<gene>
    <name evidence="1" type="ORF">P168DRAFT_278055</name>
</gene>
<dbReference type="AlphaFoldDB" id="A0A2I1DF11"/>
<proteinExistence type="predicted"/>
<dbReference type="RefSeq" id="XP_024697063.1">
    <property type="nucleotide sequence ID" value="XM_024835653.1"/>
</dbReference>